<dbReference type="Proteomes" id="UP000624419">
    <property type="component" value="Unassembled WGS sequence"/>
</dbReference>
<dbReference type="RefSeq" id="WP_191023767.1">
    <property type="nucleotide sequence ID" value="NZ_JABBXD010000003.1"/>
</dbReference>
<reference evidence="9 10" key="1">
    <citation type="submission" date="2020-04" db="EMBL/GenBank/DDBJ databases">
        <title>Salinimonas sp. HHU 13199.</title>
        <authorList>
            <person name="Cui X."/>
            <person name="Zhang D."/>
        </authorList>
    </citation>
    <scope>NUCLEOTIDE SEQUENCE [LARGE SCALE GENOMIC DNA]</scope>
    <source>
        <strain evidence="9 10">HHU 13199</strain>
    </source>
</reference>
<comment type="similarity">
    <text evidence="2 8">Belongs to the 4-toluene sulfonate uptake permease (TSUP) (TC 2.A.102) family.</text>
</comment>
<feature type="transmembrane region" description="Helical" evidence="8">
    <location>
        <begin position="12"/>
        <end position="32"/>
    </location>
</feature>
<comment type="subcellular location">
    <subcellularLocation>
        <location evidence="1 8">Cell membrane</location>
        <topology evidence="1 8">Multi-pass membrane protein</topology>
    </subcellularLocation>
</comment>
<evidence type="ECO:0000256" key="7">
    <source>
        <dbReference type="ARBA" id="ARBA00023136"/>
    </source>
</evidence>
<dbReference type="InterPro" id="IPR052017">
    <property type="entry name" value="TSUP"/>
</dbReference>
<feature type="transmembrane region" description="Helical" evidence="8">
    <location>
        <begin position="234"/>
        <end position="254"/>
    </location>
</feature>
<dbReference type="EMBL" id="JABBXD010000003">
    <property type="protein sequence ID" value="MBD3585570.1"/>
    <property type="molecule type" value="Genomic_DNA"/>
</dbReference>
<sequence>MIDLLTAGGISAVSVLLLVATSFITALFTATLGVGGGVLLLAVMASVVPVQVLIPLHGLVQFGANGNRALMTIRHLDKPVFFYFLAGAVFGAILASFIVVRLPLLVIQFAVAAFILLLLWGPNPKPRPRNTSHRGNIVTGAVTTLIAMFVGAAGPLVAAFIHRKYDDKLTLTATFAACMTMQHALKAIVFSTIGFAVYQWLPLITLMIASGAAGTWLGLKMLVRLPTHHFKTAFKWIVTLLAIRLLYDAFSTLLD</sequence>
<keyword evidence="6 8" id="KW-1133">Transmembrane helix</keyword>
<keyword evidence="3" id="KW-0813">Transport</keyword>
<evidence type="ECO:0000256" key="2">
    <source>
        <dbReference type="ARBA" id="ARBA00009142"/>
    </source>
</evidence>
<feature type="transmembrane region" description="Helical" evidence="8">
    <location>
        <begin position="105"/>
        <end position="123"/>
    </location>
</feature>
<keyword evidence="4 8" id="KW-1003">Cell membrane</keyword>
<evidence type="ECO:0000256" key="3">
    <source>
        <dbReference type="ARBA" id="ARBA00022448"/>
    </source>
</evidence>
<accession>A0ABR8LJR5</accession>
<evidence type="ECO:0000256" key="1">
    <source>
        <dbReference type="ARBA" id="ARBA00004651"/>
    </source>
</evidence>
<feature type="transmembrane region" description="Helical" evidence="8">
    <location>
        <begin position="80"/>
        <end position="99"/>
    </location>
</feature>
<proteinExistence type="inferred from homology"/>
<evidence type="ECO:0000256" key="4">
    <source>
        <dbReference type="ARBA" id="ARBA00022475"/>
    </source>
</evidence>
<keyword evidence="5 8" id="KW-0812">Transmembrane</keyword>
<keyword evidence="7 8" id="KW-0472">Membrane</keyword>
<evidence type="ECO:0000256" key="8">
    <source>
        <dbReference type="RuleBase" id="RU363041"/>
    </source>
</evidence>
<feature type="transmembrane region" description="Helical" evidence="8">
    <location>
        <begin position="200"/>
        <end position="222"/>
    </location>
</feature>
<dbReference type="PANTHER" id="PTHR30269">
    <property type="entry name" value="TRANSMEMBRANE PROTEIN YFCA"/>
    <property type="match status" value="1"/>
</dbReference>
<protein>
    <recommendedName>
        <fullName evidence="8">Probable membrane transporter protein</fullName>
    </recommendedName>
</protein>
<evidence type="ECO:0000313" key="9">
    <source>
        <dbReference type="EMBL" id="MBD3585570.1"/>
    </source>
</evidence>
<evidence type="ECO:0000256" key="6">
    <source>
        <dbReference type="ARBA" id="ARBA00022989"/>
    </source>
</evidence>
<dbReference type="Pfam" id="PF01925">
    <property type="entry name" value="TauE"/>
    <property type="match status" value="1"/>
</dbReference>
<evidence type="ECO:0000256" key="5">
    <source>
        <dbReference type="ARBA" id="ARBA00022692"/>
    </source>
</evidence>
<evidence type="ECO:0000313" key="10">
    <source>
        <dbReference type="Proteomes" id="UP000624419"/>
    </source>
</evidence>
<keyword evidence="10" id="KW-1185">Reference proteome</keyword>
<organism evidence="9 10">
    <name type="scientific">Salinimonas profundi</name>
    <dbReference type="NCBI Taxonomy" id="2729140"/>
    <lineage>
        <taxon>Bacteria</taxon>
        <taxon>Pseudomonadati</taxon>
        <taxon>Pseudomonadota</taxon>
        <taxon>Gammaproteobacteria</taxon>
        <taxon>Alteromonadales</taxon>
        <taxon>Alteromonadaceae</taxon>
        <taxon>Alteromonas/Salinimonas group</taxon>
        <taxon>Salinimonas</taxon>
    </lineage>
</organism>
<gene>
    <name evidence="9" type="ORF">HHX48_07480</name>
</gene>
<feature type="transmembrane region" description="Helical" evidence="8">
    <location>
        <begin position="38"/>
        <end position="60"/>
    </location>
</feature>
<feature type="transmembrane region" description="Helical" evidence="8">
    <location>
        <begin position="135"/>
        <end position="161"/>
    </location>
</feature>
<dbReference type="InterPro" id="IPR002781">
    <property type="entry name" value="TM_pro_TauE-like"/>
</dbReference>
<name>A0ABR8LJR5_9ALTE</name>
<comment type="caution">
    <text evidence="9">The sequence shown here is derived from an EMBL/GenBank/DDBJ whole genome shotgun (WGS) entry which is preliminary data.</text>
</comment>
<dbReference type="PANTHER" id="PTHR30269:SF37">
    <property type="entry name" value="MEMBRANE TRANSPORTER PROTEIN"/>
    <property type="match status" value="1"/>
</dbReference>